<feature type="transmembrane region" description="Helical" evidence="7">
    <location>
        <begin position="53"/>
        <end position="77"/>
    </location>
</feature>
<evidence type="ECO:0000313" key="11">
    <source>
        <dbReference type="Proteomes" id="UP001326715"/>
    </source>
</evidence>
<keyword evidence="6 7" id="KW-0472">Membrane</keyword>
<comment type="similarity">
    <text evidence="2">Belongs to the DoxX family.</text>
</comment>
<dbReference type="Proteomes" id="UP000183788">
    <property type="component" value="Unassembled WGS sequence"/>
</dbReference>
<keyword evidence="3" id="KW-1003">Cell membrane</keyword>
<accession>A0A1K1SBV2</accession>
<keyword evidence="11" id="KW-1185">Reference proteome</keyword>
<proteinExistence type="inferred from homology"/>
<reference evidence="9 11" key="2">
    <citation type="submission" date="2023-11" db="EMBL/GenBank/DDBJ databases">
        <title>MicrobeMod: A computational toolkit for identifying prokaryotic methylation and restriction-modification with nanopore sequencing.</title>
        <authorList>
            <person name="Crits-Christoph A."/>
            <person name="Kang S.C."/>
            <person name="Lee H."/>
            <person name="Ostrov N."/>
        </authorList>
    </citation>
    <scope>NUCLEOTIDE SEQUENCE [LARGE SCALE GENOMIC DNA]</scope>
    <source>
        <strain evidence="9 11">ATCC 23090</strain>
    </source>
</reference>
<feature type="transmembrane region" description="Helical" evidence="7">
    <location>
        <begin position="21"/>
        <end position="41"/>
    </location>
</feature>
<feature type="transmembrane region" description="Helical" evidence="7">
    <location>
        <begin position="84"/>
        <end position="102"/>
    </location>
</feature>
<keyword evidence="4 7" id="KW-0812">Transmembrane</keyword>
<feature type="transmembrane region" description="Helical" evidence="7">
    <location>
        <begin position="114"/>
        <end position="136"/>
    </location>
</feature>
<dbReference type="Pfam" id="PF07681">
    <property type="entry name" value="DoxX"/>
    <property type="match status" value="1"/>
</dbReference>
<protein>
    <submittedName>
        <fullName evidence="9">DoxX family protein</fullName>
    </submittedName>
    <submittedName>
        <fullName evidence="8">Uncharacterized membrane protein YphA, DoxX/SURF4 family</fullName>
    </submittedName>
</protein>
<reference evidence="8 10" key="1">
    <citation type="submission" date="2016-11" db="EMBL/GenBank/DDBJ databases">
        <authorList>
            <person name="Jaros S."/>
            <person name="Januszkiewicz K."/>
            <person name="Wedrychowicz H."/>
        </authorList>
    </citation>
    <scope>NUCLEOTIDE SEQUENCE [LARGE SCALE GENOMIC DNA]</scope>
    <source>
        <strain evidence="8 10">DSM 784</strain>
    </source>
</reference>
<comment type="subcellular location">
    <subcellularLocation>
        <location evidence="1">Cell membrane</location>
        <topology evidence="1">Multi-pass membrane protein</topology>
    </subcellularLocation>
</comment>
<dbReference type="GO" id="GO:0005886">
    <property type="term" value="C:plasma membrane"/>
    <property type="evidence" value="ECO:0007669"/>
    <property type="project" value="UniProtKB-SubCell"/>
</dbReference>
<dbReference type="PANTHER" id="PTHR33452:SF1">
    <property type="entry name" value="INNER MEMBRANE PROTEIN YPHA-RELATED"/>
    <property type="match status" value="1"/>
</dbReference>
<dbReference type="PANTHER" id="PTHR33452">
    <property type="entry name" value="OXIDOREDUCTASE CATD-RELATED"/>
    <property type="match status" value="1"/>
</dbReference>
<dbReference type="EMBL" id="FPIZ01000020">
    <property type="protein sequence ID" value="SFW81525.1"/>
    <property type="molecule type" value="Genomic_DNA"/>
</dbReference>
<gene>
    <name evidence="8" type="ORF">SAMN05661012_05090</name>
    <name evidence="9" type="ORF">SR876_05045</name>
</gene>
<evidence type="ECO:0000256" key="2">
    <source>
        <dbReference type="ARBA" id="ARBA00006679"/>
    </source>
</evidence>
<dbReference type="InterPro" id="IPR051907">
    <property type="entry name" value="DoxX-like_oxidoreductase"/>
</dbReference>
<evidence type="ECO:0000313" key="9">
    <source>
        <dbReference type="EMBL" id="WQG90854.1"/>
    </source>
</evidence>
<dbReference type="RefSeq" id="WP_072364120.1">
    <property type="nucleotide sequence ID" value="NZ_CBHWAX010000179.1"/>
</dbReference>
<evidence type="ECO:0000313" key="10">
    <source>
        <dbReference type="Proteomes" id="UP000183788"/>
    </source>
</evidence>
<evidence type="ECO:0000313" key="8">
    <source>
        <dbReference type="EMBL" id="SFW81525.1"/>
    </source>
</evidence>
<evidence type="ECO:0000256" key="7">
    <source>
        <dbReference type="SAM" id="Phobius"/>
    </source>
</evidence>
<dbReference type="STRING" id="1004.SAMN05661012_05090"/>
<evidence type="ECO:0000256" key="6">
    <source>
        <dbReference type="ARBA" id="ARBA00023136"/>
    </source>
</evidence>
<dbReference type="OrthoDB" id="680764at2"/>
<evidence type="ECO:0000256" key="4">
    <source>
        <dbReference type="ARBA" id="ARBA00022692"/>
    </source>
</evidence>
<keyword evidence="5 7" id="KW-1133">Transmembrane helix</keyword>
<evidence type="ECO:0000256" key="5">
    <source>
        <dbReference type="ARBA" id="ARBA00022989"/>
    </source>
</evidence>
<dbReference type="InterPro" id="IPR032808">
    <property type="entry name" value="DoxX"/>
</dbReference>
<evidence type="ECO:0000256" key="3">
    <source>
        <dbReference type="ARBA" id="ARBA00022475"/>
    </source>
</evidence>
<name>A0A1K1SBV2_9BACT</name>
<dbReference type="AlphaFoldDB" id="A0A1K1SBV2"/>
<dbReference type="Proteomes" id="UP001326715">
    <property type="component" value="Chromosome"/>
</dbReference>
<organism evidence="8 10">
    <name type="scientific">Chitinophaga sancti</name>
    <dbReference type="NCBI Taxonomy" id="1004"/>
    <lineage>
        <taxon>Bacteria</taxon>
        <taxon>Pseudomonadati</taxon>
        <taxon>Bacteroidota</taxon>
        <taxon>Chitinophagia</taxon>
        <taxon>Chitinophagales</taxon>
        <taxon>Chitinophagaceae</taxon>
        <taxon>Chitinophaga</taxon>
    </lineage>
</organism>
<dbReference type="EMBL" id="CP140154">
    <property type="protein sequence ID" value="WQG90854.1"/>
    <property type="molecule type" value="Genomic_DNA"/>
</dbReference>
<evidence type="ECO:0000256" key="1">
    <source>
        <dbReference type="ARBA" id="ARBA00004651"/>
    </source>
</evidence>
<sequence>MNLLQRIDHWGESHHPRWVDGVRILLGIFLFWKGVVFIQNIDVLKAVINQSPFITVLSFWLAHYIVFAHLLGGVLIAFGLLTRAAVLAQIPILLGALIFVHTPTGLFNVHSESGLSILVLLLLLLFLVEGSGPLSYDGYMRRHPA</sequence>